<dbReference type="RefSeq" id="WP_158348975.1">
    <property type="nucleotide sequence ID" value="NZ_LR025085.1"/>
</dbReference>
<keyword evidence="6 13" id="KW-0547">Nucleotide-binding</keyword>
<dbReference type="GO" id="GO:0006435">
    <property type="term" value="P:threonyl-tRNA aminoacylation"/>
    <property type="evidence" value="ECO:0007669"/>
    <property type="project" value="UniProtKB-UniRule"/>
</dbReference>
<dbReference type="AlphaFoldDB" id="A0A3B1DKT5"/>
<feature type="region of interest" description="Catalytic" evidence="13">
    <location>
        <begin position="243"/>
        <end position="534"/>
    </location>
</feature>
<dbReference type="GO" id="GO:0005524">
    <property type="term" value="F:ATP binding"/>
    <property type="evidence" value="ECO:0007669"/>
    <property type="project" value="UniProtKB-UniRule"/>
</dbReference>
<evidence type="ECO:0000256" key="6">
    <source>
        <dbReference type="ARBA" id="ARBA00022741"/>
    </source>
</evidence>
<keyword evidence="2 13" id="KW-0963">Cytoplasm</keyword>
<dbReference type="InterPro" id="IPR012947">
    <property type="entry name" value="tRNA_SAD"/>
</dbReference>
<organism evidence="15 16">
    <name type="scientific">Buchnera aphidicola</name>
    <name type="common">Cinara strobi</name>
    <dbReference type="NCBI Taxonomy" id="1921549"/>
    <lineage>
        <taxon>Bacteria</taxon>
        <taxon>Pseudomonadati</taxon>
        <taxon>Pseudomonadota</taxon>
        <taxon>Gammaproteobacteria</taxon>
        <taxon>Enterobacterales</taxon>
        <taxon>Erwiniaceae</taxon>
        <taxon>Buchnera</taxon>
    </lineage>
</organism>
<dbReference type="PANTHER" id="PTHR11451">
    <property type="entry name" value="THREONINE-TRNA LIGASE"/>
    <property type="match status" value="1"/>
</dbReference>
<dbReference type="InterPro" id="IPR002320">
    <property type="entry name" value="Thr-tRNA-ligase_IIa"/>
</dbReference>
<dbReference type="InterPro" id="IPR002314">
    <property type="entry name" value="aa-tRNA-synt_IIb"/>
</dbReference>
<dbReference type="OrthoDB" id="9802304at2"/>
<comment type="catalytic activity">
    <reaction evidence="12 13">
        <text>tRNA(Thr) + L-threonine + ATP = L-threonyl-tRNA(Thr) + AMP + diphosphate + H(+)</text>
        <dbReference type="Rhea" id="RHEA:24624"/>
        <dbReference type="Rhea" id="RHEA-COMP:9670"/>
        <dbReference type="Rhea" id="RHEA-COMP:9704"/>
        <dbReference type="ChEBI" id="CHEBI:15378"/>
        <dbReference type="ChEBI" id="CHEBI:30616"/>
        <dbReference type="ChEBI" id="CHEBI:33019"/>
        <dbReference type="ChEBI" id="CHEBI:57926"/>
        <dbReference type="ChEBI" id="CHEBI:78442"/>
        <dbReference type="ChEBI" id="CHEBI:78534"/>
        <dbReference type="ChEBI" id="CHEBI:456215"/>
        <dbReference type="EC" id="6.1.1.3"/>
    </reaction>
</comment>
<dbReference type="GO" id="GO:0004829">
    <property type="term" value="F:threonine-tRNA ligase activity"/>
    <property type="evidence" value="ECO:0007669"/>
    <property type="project" value="UniProtKB-UniRule"/>
</dbReference>
<comment type="subcellular location">
    <subcellularLocation>
        <location evidence="13">Cytoplasm</location>
    </subcellularLocation>
</comment>
<dbReference type="InterPro" id="IPR033728">
    <property type="entry name" value="ThrRS_core"/>
</dbReference>
<protein>
    <recommendedName>
        <fullName evidence="13">Threonine--tRNA ligase</fullName>
        <ecNumber evidence="13">6.1.1.3</ecNumber>
    </recommendedName>
    <alternativeName>
        <fullName evidence="13">Threonyl-tRNA synthetase</fullName>
        <shortName evidence="13">ThrRS</shortName>
    </alternativeName>
</protein>
<feature type="binding site" evidence="13">
    <location>
        <position position="385"/>
    </location>
    <ligand>
        <name>Zn(2+)</name>
        <dbReference type="ChEBI" id="CHEBI:29105"/>
        <note>catalytic</note>
    </ligand>
</feature>
<dbReference type="PROSITE" id="PS50862">
    <property type="entry name" value="AA_TRNA_LIGASE_II"/>
    <property type="match status" value="1"/>
</dbReference>
<comment type="subunit">
    <text evidence="13">Homodimer.</text>
</comment>
<dbReference type="EC" id="6.1.1.3" evidence="13"/>
<evidence type="ECO:0000256" key="12">
    <source>
        <dbReference type="ARBA" id="ARBA00049515"/>
    </source>
</evidence>
<dbReference type="FunFam" id="3.30.930.10:FF:000002">
    <property type="entry name" value="Threonine--tRNA ligase"/>
    <property type="match status" value="1"/>
</dbReference>
<dbReference type="Gene3D" id="3.30.54.20">
    <property type="match status" value="1"/>
</dbReference>
<keyword evidence="7 13" id="KW-0862">Zinc</keyword>
<dbReference type="Gene3D" id="3.40.50.800">
    <property type="entry name" value="Anticodon-binding domain"/>
    <property type="match status" value="1"/>
</dbReference>
<dbReference type="HAMAP" id="MF_00184">
    <property type="entry name" value="Thr_tRNA_synth"/>
    <property type="match status" value="1"/>
</dbReference>
<dbReference type="InterPro" id="IPR006195">
    <property type="entry name" value="aa-tRNA-synth_II"/>
</dbReference>
<dbReference type="CDD" id="cd00771">
    <property type="entry name" value="ThrRS_core"/>
    <property type="match status" value="1"/>
</dbReference>
<proteinExistence type="inferred from homology"/>
<dbReference type="GO" id="GO:0005829">
    <property type="term" value="C:cytosol"/>
    <property type="evidence" value="ECO:0007669"/>
    <property type="project" value="TreeGrafter"/>
</dbReference>
<keyword evidence="10 13" id="KW-0648">Protein biosynthesis</keyword>
<dbReference type="InterPro" id="IPR004154">
    <property type="entry name" value="Anticodon-bd"/>
</dbReference>
<dbReference type="PRINTS" id="PR01047">
    <property type="entry name" value="TRNASYNTHTHR"/>
</dbReference>
<dbReference type="GO" id="GO:0046872">
    <property type="term" value="F:metal ion binding"/>
    <property type="evidence" value="ECO:0007669"/>
    <property type="project" value="UniProtKB-KW"/>
</dbReference>
<evidence type="ECO:0000313" key="15">
    <source>
        <dbReference type="EMBL" id="VAX76331.1"/>
    </source>
</evidence>
<dbReference type="GO" id="GO:0000049">
    <property type="term" value="F:tRNA binding"/>
    <property type="evidence" value="ECO:0007669"/>
    <property type="project" value="UniProtKB-KW"/>
</dbReference>
<evidence type="ECO:0000256" key="7">
    <source>
        <dbReference type="ARBA" id="ARBA00022833"/>
    </source>
</evidence>
<dbReference type="Gene3D" id="3.30.930.10">
    <property type="entry name" value="Bira Bifunctional Protein, Domain 2"/>
    <property type="match status" value="1"/>
</dbReference>
<dbReference type="Pfam" id="PF03129">
    <property type="entry name" value="HGTP_anticodon"/>
    <property type="match status" value="1"/>
</dbReference>
<sequence length="644" mass="76076">MHVIITCDGLKKTYTRPVTLKTVFKDIYPNHTARFIAGFVNDQLISLNELVFRNSNIVMIDDRNSVFLQMLKRSCMQLLRRVLRSIWPDVKFADGHITKYGFYCDIDMNYVLKKNDFNHISEKMLQKISSAYGIVSQTVCKKFFLDILKKNNDIYQLEIIKKQAVGKDEINICYHEEYFEFCFHPQVSNIKFCKYFLLRDISGAYWKNNKTNKMLQRIHVIVRASKEKLSKFIFKINQLEQRDHRKISKSLNLYHIQKESPGMVFWHHDGYVIFRALEDFVRNKLNKHNYIEVKSPVIIDKSLWENSGHWKYYQSSIFSTSSENREYCIKPMNCPAHVQIFKYGLKSYKDLPIRMAEFGSCYRKEPSGSLHGLMRVRGFTQDDAHIFCTEEQIKSELNSCIILLLDLYNTFGFKKINIFCSTRPSNRIGQDYIWDQAEQDLESVLKENQLSFQYQSGEGAFYGPKIEISLEDSLNRVWQCGTIQLDFYLSKQLNAFYINKNNSKKNPIIIHRAFLGSIERFIGILIEEYNGQLPLWLCPVQVSIISVSKKNVLSAKNIVQKLLFHKIRVISDFTSNSISLKIRSFFERKIPYILIYGDNEMKNNYLTIRNRFCKKQYTQDIDSFIRNIVRNIQNYCIEDFYMED</sequence>
<comment type="similarity">
    <text evidence="1 13">Belongs to the class-II aminoacyl-tRNA synthetase family.</text>
</comment>
<evidence type="ECO:0000259" key="14">
    <source>
        <dbReference type="PROSITE" id="PS50862"/>
    </source>
</evidence>
<evidence type="ECO:0000313" key="16">
    <source>
        <dbReference type="Proteomes" id="UP000271849"/>
    </source>
</evidence>
<dbReference type="EMBL" id="LR025085">
    <property type="protein sequence ID" value="VAX76331.1"/>
    <property type="molecule type" value="Genomic_DNA"/>
</dbReference>
<keyword evidence="4 13" id="KW-0436">Ligase</keyword>
<dbReference type="NCBIfam" id="TIGR00418">
    <property type="entry name" value="thrS"/>
    <property type="match status" value="1"/>
</dbReference>
<evidence type="ECO:0000256" key="4">
    <source>
        <dbReference type="ARBA" id="ARBA00022598"/>
    </source>
</evidence>
<dbReference type="InterPro" id="IPR036621">
    <property type="entry name" value="Anticodon-bd_dom_sf"/>
</dbReference>
<evidence type="ECO:0000256" key="13">
    <source>
        <dbReference type="HAMAP-Rule" id="MF_00184"/>
    </source>
</evidence>
<accession>A0A3B1DKT5</accession>
<keyword evidence="5 13" id="KW-0479">Metal-binding</keyword>
<dbReference type="SUPFAM" id="SSF55681">
    <property type="entry name" value="Class II aaRS and biotin synthetases"/>
    <property type="match status" value="1"/>
</dbReference>
<name>A0A3B1DKT5_9GAMM</name>
<dbReference type="SUPFAM" id="SSF52954">
    <property type="entry name" value="Class II aaRS ABD-related"/>
    <property type="match status" value="1"/>
</dbReference>
<evidence type="ECO:0000256" key="9">
    <source>
        <dbReference type="ARBA" id="ARBA00022884"/>
    </source>
</evidence>
<dbReference type="SUPFAM" id="SSF55186">
    <property type="entry name" value="ThrRS/AlaRS common domain"/>
    <property type="match status" value="1"/>
</dbReference>
<dbReference type="InterPro" id="IPR045864">
    <property type="entry name" value="aa-tRNA-synth_II/BPL/LPL"/>
</dbReference>
<dbReference type="InterPro" id="IPR018163">
    <property type="entry name" value="Thr/Ala-tRNA-synth_IIc_edit"/>
</dbReference>
<dbReference type="PANTHER" id="PTHR11451:SF44">
    <property type="entry name" value="THREONINE--TRNA LIGASE, CHLOROPLASTIC_MITOCHONDRIAL 2"/>
    <property type="match status" value="1"/>
</dbReference>
<keyword evidence="8 13" id="KW-0067">ATP-binding</keyword>
<evidence type="ECO:0000256" key="11">
    <source>
        <dbReference type="ARBA" id="ARBA00023146"/>
    </source>
</evidence>
<evidence type="ECO:0000256" key="3">
    <source>
        <dbReference type="ARBA" id="ARBA00022555"/>
    </source>
</evidence>
<evidence type="ECO:0000256" key="10">
    <source>
        <dbReference type="ARBA" id="ARBA00022917"/>
    </source>
</evidence>
<keyword evidence="9 13" id="KW-0694">RNA-binding</keyword>
<keyword evidence="11 13" id="KW-0030">Aminoacyl-tRNA synthetase</keyword>
<evidence type="ECO:0000256" key="1">
    <source>
        <dbReference type="ARBA" id="ARBA00008226"/>
    </source>
</evidence>
<dbReference type="Gene3D" id="3.30.980.10">
    <property type="entry name" value="Threonyl-trna Synthetase, Chain A, domain 2"/>
    <property type="match status" value="1"/>
</dbReference>
<feature type="binding site" evidence="13">
    <location>
        <position position="334"/>
    </location>
    <ligand>
        <name>Zn(2+)</name>
        <dbReference type="ChEBI" id="CHEBI:29105"/>
        <note>catalytic</note>
    </ligand>
</feature>
<dbReference type="Proteomes" id="UP000271849">
    <property type="component" value="Chromosome"/>
</dbReference>
<dbReference type="SMART" id="SM00863">
    <property type="entry name" value="tRNA_SAD"/>
    <property type="match status" value="1"/>
</dbReference>
<keyword evidence="3 13" id="KW-0820">tRNA-binding</keyword>
<feature type="binding site" evidence="13">
    <location>
        <position position="511"/>
    </location>
    <ligand>
        <name>Zn(2+)</name>
        <dbReference type="ChEBI" id="CHEBI:29105"/>
        <note>catalytic</note>
    </ligand>
</feature>
<dbReference type="STRING" id="1921549.GCA_900128825_00085"/>
<feature type="domain" description="Aminoacyl-transfer RNA synthetases class-II family profile" evidence="14">
    <location>
        <begin position="243"/>
        <end position="534"/>
    </location>
</feature>
<reference evidence="16" key="1">
    <citation type="submission" date="2018-09" db="EMBL/GenBank/DDBJ databases">
        <authorList>
            <person name="Manzano-Marin A."/>
            <person name="Manzano-Marin A."/>
        </authorList>
    </citation>
    <scope>NUCLEOTIDE SEQUENCE [LARGE SCALE GENOMIC DNA]</scope>
    <source>
        <strain evidence="16">BuCistrobi</strain>
    </source>
</reference>
<evidence type="ECO:0000256" key="5">
    <source>
        <dbReference type="ARBA" id="ARBA00022723"/>
    </source>
</evidence>
<dbReference type="Pfam" id="PF00587">
    <property type="entry name" value="tRNA-synt_2b"/>
    <property type="match status" value="1"/>
</dbReference>
<evidence type="ECO:0000256" key="2">
    <source>
        <dbReference type="ARBA" id="ARBA00022490"/>
    </source>
</evidence>
<comment type="cofactor">
    <cofactor evidence="13">
        <name>Zn(2+)</name>
        <dbReference type="ChEBI" id="CHEBI:29105"/>
    </cofactor>
    <text evidence="13">Binds 1 zinc ion per subunit.</text>
</comment>
<evidence type="ECO:0000256" key="8">
    <source>
        <dbReference type="ARBA" id="ARBA00022840"/>
    </source>
</evidence>
<gene>
    <name evidence="13 15" type="primary">thrS</name>
    <name evidence="15" type="ORF">BUCINSTRO3249_0085</name>
</gene>